<keyword evidence="1" id="KW-0812">Transmembrane</keyword>
<dbReference type="CTD" id="20250558"/>
<accession>V4CLJ0</accession>
<keyword evidence="1" id="KW-1133">Transmembrane helix</keyword>
<organism evidence="2 3">
    <name type="scientific">Lottia gigantea</name>
    <name type="common">Giant owl limpet</name>
    <dbReference type="NCBI Taxonomy" id="225164"/>
    <lineage>
        <taxon>Eukaryota</taxon>
        <taxon>Metazoa</taxon>
        <taxon>Spiralia</taxon>
        <taxon>Lophotrochozoa</taxon>
        <taxon>Mollusca</taxon>
        <taxon>Gastropoda</taxon>
        <taxon>Patellogastropoda</taxon>
        <taxon>Lottioidea</taxon>
        <taxon>Lottiidae</taxon>
        <taxon>Lottia</taxon>
    </lineage>
</organism>
<reference evidence="2 3" key="1">
    <citation type="journal article" date="2013" name="Nature">
        <title>Insights into bilaterian evolution from three spiralian genomes.</title>
        <authorList>
            <person name="Simakov O."/>
            <person name="Marletaz F."/>
            <person name="Cho S.J."/>
            <person name="Edsinger-Gonzales E."/>
            <person name="Havlak P."/>
            <person name="Hellsten U."/>
            <person name="Kuo D.H."/>
            <person name="Larsson T."/>
            <person name="Lv J."/>
            <person name="Arendt D."/>
            <person name="Savage R."/>
            <person name="Osoegawa K."/>
            <person name="de Jong P."/>
            <person name="Grimwood J."/>
            <person name="Chapman J.A."/>
            <person name="Shapiro H."/>
            <person name="Aerts A."/>
            <person name="Otillar R.P."/>
            <person name="Terry A.Y."/>
            <person name="Boore J.L."/>
            <person name="Grigoriev I.V."/>
            <person name="Lindberg D.R."/>
            <person name="Seaver E.C."/>
            <person name="Weisblat D.A."/>
            <person name="Putnam N.H."/>
            <person name="Rokhsar D.S."/>
        </authorList>
    </citation>
    <scope>NUCLEOTIDE SEQUENCE [LARGE SCALE GENOMIC DNA]</scope>
</reference>
<feature type="transmembrane region" description="Helical" evidence="1">
    <location>
        <begin position="23"/>
        <end position="51"/>
    </location>
</feature>
<keyword evidence="3" id="KW-1185">Reference proteome</keyword>
<evidence type="ECO:0000313" key="3">
    <source>
        <dbReference type="Proteomes" id="UP000030746"/>
    </source>
</evidence>
<dbReference type="OrthoDB" id="6107126at2759"/>
<proteinExistence type="predicted"/>
<sequence>MSNKGEDMDESANEKIDWLRRKLVLVFGIVYSAVVILPVILTLLICFQGSWQSGYDSSFYMDHGNRYPISEFLQSNNRVINTVAFYLRGCLFALFMSELFGKRIVMEFYQRYPDIDMEGEDGGVIINCTIKQYCDRGSETDTIYFKRRRRYAQKTTIIREKTRSELKKIRKKSRNLNEKYQMKGKKAIKDIGCKEILIGELEFRRTAILTHLTQLKYYVIHSRSELETQRNRNKAIPDTIDNYGNLVSTSLVNAQMIY</sequence>
<dbReference type="AlphaFoldDB" id="V4CLJ0"/>
<dbReference type="KEGG" id="lgi:LOTGIDRAFT_237787"/>
<name>V4CLJ0_LOTGI</name>
<gene>
    <name evidence="2" type="ORF">LOTGIDRAFT_237787</name>
</gene>
<dbReference type="GeneID" id="20250558"/>
<dbReference type="EMBL" id="KB200084">
    <property type="protein sequence ID" value="ESP03170.1"/>
    <property type="molecule type" value="Genomic_DNA"/>
</dbReference>
<protein>
    <submittedName>
        <fullName evidence="2">Uncharacterized protein</fullName>
    </submittedName>
</protein>
<evidence type="ECO:0000313" key="2">
    <source>
        <dbReference type="EMBL" id="ESP03170.1"/>
    </source>
</evidence>
<evidence type="ECO:0000256" key="1">
    <source>
        <dbReference type="SAM" id="Phobius"/>
    </source>
</evidence>
<dbReference type="RefSeq" id="XP_009046093.1">
    <property type="nucleotide sequence ID" value="XM_009047845.1"/>
</dbReference>
<keyword evidence="1" id="KW-0472">Membrane</keyword>
<dbReference type="HOGENOM" id="CLU_1078845_0_0_1"/>
<feature type="transmembrane region" description="Helical" evidence="1">
    <location>
        <begin position="83"/>
        <end position="101"/>
    </location>
</feature>
<dbReference type="Proteomes" id="UP000030746">
    <property type="component" value="Unassembled WGS sequence"/>
</dbReference>